<evidence type="ECO:0000256" key="1">
    <source>
        <dbReference type="ARBA" id="ARBA00004377"/>
    </source>
</evidence>
<keyword evidence="3" id="KW-0813">Transport</keyword>
<dbReference type="RefSeq" id="WP_390322073.1">
    <property type="nucleotide sequence ID" value="NZ_JBHRTP010000022.1"/>
</dbReference>
<dbReference type="Proteomes" id="UP001595530">
    <property type="component" value="Unassembled WGS sequence"/>
</dbReference>
<protein>
    <submittedName>
        <fullName evidence="12">Type II secretion system protein GspL</fullName>
    </submittedName>
</protein>
<keyword evidence="9" id="KW-0472">Membrane</keyword>
<dbReference type="Pfam" id="PF05134">
    <property type="entry name" value="T2SSL"/>
    <property type="match status" value="1"/>
</dbReference>
<dbReference type="Pfam" id="PF12693">
    <property type="entry name" value="GspL_C"/>
    <property type="match status" value="1"/>
</dbReference>
<organism evidence="12 13">
    <name type="scientific">Undibacterium arcticum</name>
    <dbReference type="NCBI Taxonomy" id="1762892"/>
    <lineage>
        <taxon>Bacteria</taxon>
        <taxon>Pseudomonadati</taxon>
        <taxon>Pseudomonadota</taxon>
        <taxon>Betaproteobacteria</taxon>
        <taxon>Burkholderiales</taxon>
        <taxon>Oxalobacteraceae</taxon>
        <taxon>Undibacterium</taxon>
    </lineage>
</organism>
<keyword evidence="7" id="KW-0653">Protein transport</keyword>
<dbReference type="InterPro" id="IPR043129">
    <property type="entry name" value="ATPase_NBD"/>
</dbReference>
<evidence type="ECO:0000256" key="2">
    <source>
        <dbReference type="ARBA" id="ARBA00005318"/>
    </source>
</evidence>
<dbReference type="InterPro" id="IPR024230">
    <property type="entry name" value="GspL_cyto_dom"/>
</dbReference>
<evidence type="ECO:0000256" key="5">
    <source>
        <dbReference type="ARBA" id="ARBA00022519"/>
    </source>
</evidence>
<evidence type="ECO:0000259" key="11">
    <source>
        <dbReference type="Pfam" id="PF12693"/>
    </source>
</evidence>
<comment type="similarity">
    <text evidence="2">Belongs to the GSP L family.</text>
</comment>
<keyword evidence="5" id="KW-0997">Cell inner membrane</keyword>
<evidence type="ECO:0000256" key="4">
    <source>
        <dbReference type="ARBA" id="ARBA00022475"/>
    </source>
</evidence>
<reference evidence="13" key="1">
    <citation type="journal article" date="2019" name="Int. J. Syst. Evol. Microbiol.">
        <title>The Global Catalogue of Microorganisms (GCM) 10K type strain sequencing project: providing services to taxonomists for standard genome sequencing and annotation.</title>
        <authorList>
            <consortium name="The Broad Institute Genomics Platform"/>
            <consortium name="The Broad Institute Genome Sequencing Center for Infectious Disease"/>
            <person name="Wu L."/>
            <person name="Ma J."/>
        </authorList>
    </citation>
    <scope>NUCLEOTIDE SEQUENCE [LARGE SCALE GENOMIC DNA]</scope>
    <source>
        <strain evidence="13">KCTC 42986</strain>
    </source>
</reference>
<evidence type="ECO:0000256" key="7">
    <source>
        <dbReference type="ARBA" id="ARBA00022927"/>
    </source>
</evidence>
<dbReference type="InterPro" id="IPR007812">
    <property type="entry name" value="T2SS_protein-GspL"/>
</dbReference>
<dbReference type="PIRSF" id="PIRSF015761">
    <property type="entry name" value="Protein_L"/>
    <property type="match status" value="1"/>
</dbReference>
<feature type="domain" description="GspL periplasmic" evidence="11">
    <location>
        <begin position="262"/>
        <end position="347"/>
    </location>
</feature>
<evidence type="ECO:0000313" key="13">
    <source>
        <dbReference type="Proteomes" id="UP001595530"/>
    </source>
</evidence>
<evidence type="ECO:0000259" key="10">
    <source>
        <dbReference type="Pfam" id="PF05134"/>
    </source>
</evidence>
<dbReference type="EMBL" id="JBHRTP010000022">
    <property type="protein sequence ID" value="MFC3107863.1"/>
    <property type="molecule type" value="Genomic_DNA"/>
</dbReference>
<evidence type="ECO:0000256" key="3">
    <source>
        <dbReference type="ARBA" id="ARBA00022448"/>
    </source>
</evidence>
<dbReference type="Gene3D" id="3.30.420.380">
    <property type="match status" value="1"/>
</dbReference>
<evidence type="ECO:0000256" key="9">
    <source>
        <dbReference type="ARBA" id="ARBA00023136"/>
    </source>
</evidence>
<evidence type="ECO:0000313" key="12">
    <source>
        <dbReference type="EMBL" id="MFC3107863.1"/>
    </source>
</evidence>
<feature type="domain" description="GspL cytoplasmic actin-ATPase-like" evidence="10">
    <location>
        <begin position="29"/>
        <end position="163"/>
    </location>
</feature>
<dbReference type="SUPFAM" id="SSF53067">
    <property type="entry name" value="Actin-like ATPase domain"/>
    <property type="match status" value="1"/>
</dbReference>
<keyword evidence="4" id="KW-1003">Cell membrane</keyword>
<keyword evidence="8" id="KW-1133">Transmembrane helix</keyword>
<name>A0ABV7F147_9BURK</name>
<evidence type="ECO:0000256" key="6">
    <source>
        <dbReference type="ARBA" id="ARBA00022692"/>
    </source>
</evidence>
<dbReference type="InterPro" id="IPR025691">
    <property type="entry name" value="GspL_pp_dom"/>
</dbReference>
<accession>A0ABV7F147</accession>
<keyword evidence="6" id="KW-0812">Transmembrane</keyword>
<dbReference type="NCBIfam" id="TIGR01709">
    <property type="entry name" value="typeII_sec_gspL"/>
    <property type="match status" value="1"/>
</dbReference>
<comment type="caution">
    <text evidence="12">The sequence shown here is derived from an EMBL/GenBank/DDBJ whole genome shotgun (WGS) entry which is preliminary data.</text>
</comment>
<proteinExistence type="inferred from homology"/>
<comment type="subcellular location">
    <subcellularLocation>
        <location evidence="1">Cell inner membrane</location>
        <topology evidence="1">Single-pass membrane protein</topology>
    </subcellularLocation>
</comment>
<evidence type="ECO:0000256" key="8">
    <source>
        <dbReference type="ARBA" id="ARBA00022989"/>
    </source>
</evidence>
<keyword evidence="13" id="KW-1185">Reference proteome</keyword>
<gene>
    <name evidence="12" type="primary">gspL</name>
    <name evidence="12" type="ORF">ACFOFO_07805</name>
</gene>
<sequence length="422" mass="44785">MSTLYICHPSKAAADHAPPGTTLACPFAWVSDAGAILREGSSALSALSGLIAEAKRVVLLLAASDVSLLRVTAPPLSAPRLKAALRSLVEDQLISDPADCVLVAAAADPAAEGVRTVAVAQRAWLTQLANSLTSLGARRVEMLPAQLCLPYQSGQVTAAVSEGNEVELTLRLSAQEGIGLPVLPEHDEARAQEVLQNLRVIVPAAAVTLYVPATEVGDYRRLADQNMTVEADQWSYWIAGARAATLDLMPELGLGGGSSIDWYRWRWPLGLGLLIVVINVVGLNIEWWRMKREGDSLRNAMVQTFKSAYPKETVIVDPMVQMQQKLAIAKHNAGQSAPDDFTALAAAFGEVWSGVMQGKSAEGGSPAGASGIASLEYRERSLLVKLKPDNKLTVDAIKSALAARNLSVAQTAGGAWQIRSGK</sequence>